<reference evidence="6" key="1">
    <citation type="submission" date="2016-07" db="EMBL/GenBank/DDBJ databases">
        <authorList>
            <person name="Florea S."/>
            <person name="Webb J.S."/>
            <person name="Jaromczyk J."/>
            <person name="Schardl C.L."/>
        </authorList>
    </citation>
    <scope>NUCLEOTIDE SEQUENCE [LARGE SCALE GENOMIC DNA]</scope>
    <source>
        <strain evidence="6">MV-1</strain>
    </source>
</reference>
<keyword evidence="2 4" id="KW-0808">Transferase</keyword>
<accession>A0A1E5QB16</accession>
<evidence type="ECO:0000256" key="4">
    <source>
        <dbReference type="HAMAP-Rule" id="MF_01107"/>
    </source>
</evidence>
<feature type="binding site" evidence="4">
    <location>
        <position position="131"/>
    </location>
    <ligand>
        <name>N(2)-acetyl-L-ornithine</name>
        <dbReference type="ChEBI" id="CHEBI:57805"/>
    </ligand>
</feature>
<dbReference type="PANTHER" id="PTHR11986:SF113">
    <property type="entry name" value="SUCCINYLORNITHINE TRANSAMINASE"/>
    <property type="match status" value="1"/>
</dbReference>
<dbReference type="GO" id="GO:0042802">
    <property type="term" value="F:identical protein binding"/>
    <property type="evidence" value="ECO:0007669"/>
    <property type="project" value="TreeGrafter"/>
</dbReference>
<evidence type="ECO:0000313" key="5">
    <source>
        <dbReference type="EMBL" id="OEJ69226.1"/>
    </source>
</evidence>
<dbReference type="STRING" id="28181.BEN30_03830"/>
<gene>
    <name evidence="4" type="primary">argD</name>
    <name evidence="5" type="ORF">BEN30_03830</name>
</gene>
<feature type="binding site" evidence="4">
    <location>
        <position position="269"/>
    </location>
    <ligand>
        <name>N(2)-acetyl-L-ornithine</name>
        <dbReference type="ChEBI" id="CHEBI:57805"/>
    </ligand>
</feature>
<feature type="binding site" evidence="4">
    <location>
        <position position="128"/>
    </location>
    <ligand>
        <name>pyridoxal 5'-phosphate</name>
        <dbReference type="ChEBI" id="CHEBI:597326"/>
    </ligand>
</feature>
<comment type="subunit">
    <text evidence="4">Homodimer.</text>
</comment>
<dbReference type="EMBL" id="MCGG01000008">
    <property type="protein sequence ID" value="OEJ69226.1"/>
    <property type="molecule type" value="Genomic_DNA"/>
</dbReference>
<comment type="miscellaneous">
    <text evidence="4">May also have succinyldiaminopimelate aminotransferase activity, thus carrying out the corresponding step in lysine biosynthesis.</text>
</comment>
<dbReference type="CDD" id="cd00610">
    <property type="entry name" value="OAT_like"/>
    <property type="match status" value="1"/>
</dbReference>
<dbReference type="PANTHER" id="PTHR11986">
    <property type="entry name" value="AMINOTRANSFERASE CLASS III"/>
    <property type="match status" value="1"/>
</dbReference>
<dbReference type="UniPathway" id="UPA00068">
    <property type="reaction ID" value="UER00109"/>
</dbReference>
<feature type="binding site" evidence="4">
    <location>
        <begin position="213"/>
        <end position="216"/>
    </location>
    <ligand>
        <name>pyridoxal 5'-phosphate</name>
        <dbReference type="ChEBI" id="CHEBI:597326"/>
    </ligand>
</feature>
<dbReference type="GO" id="GO:0005737">
    <property type="term" value="C:cytoplasm"/>
    <property type="evidence" value="ECO:0007669"/>
    <property type="project" value="UniProtKB-SubCell"/>
</dbReference>
<comment type="subcellular location">
    <subcellularLocation>
        <location evidence="4">Cytoplasm</location>
    </subcellularLocation>
</comment>
<comment type="caution">
    <text evidence="5">The sequence shown here is derived from an EMBL/GenBank/DDBJ whole genome shotgun (WGS) entry which is preliminary data.</text>
</comment>
<sequence length="393" mass="41907">MSALMPTYAPADLAFVKGEGVYLYTDDGRRFLDFCAGIAVSCMGHAHPHLVEALKSQAEKLWHVSNLYIIPGQIELANRLAAASFADRVFFSNSGAEALEGAIKIARKYQKDHGHPERYRVIACENAFHGRTLATIAAAGQAKLLEGFTPVVDGFDQVAFGNLNEMRAAITDETAAILVEPVQGEGGLREAPEGYLQGLRDICDEFGLLLMFDEVQCGMGRTGKLFAHEWANVIPDVVATAKGIGGGFPLGAILTTEKAAVLGVGNHGTTYGGNPLAMAVGGAVLDELLKDGFLDHVVHVGHTLSQGLQALVRKYPTVFVAARGQGLMQGLKLVDSIVNREFKTELEAEGLLLAPAGDNVLRLLPPLIIEDSHVAEALAILETVAARHDLGHV</sequence>
<feature type="binding site" evidence="4">
    <location>
        <begin position="95"/>
        <end position="96"/>
    </location>
    <ligand>
        <name>pyridoxal 5'-phosphate</name>
        <dbReference type="ChEBI" id="CHEBI:597326"/>
    </ligand>
</feature>
<keyword evidence="4" id="KW-0963">Cytoplasm</keyword>
<evidence type="ECO:0000313" key="6">
    <source>
        <dbReference type="Proteomes" id="UP000095347"/>
    </source>
</evidence>
<dbReference type="GO" id="GO:0006526">
    <property type="term" value="P:L-arginine biosynthetic process"/>
    <property type="evidence" value="ECO:0007669"/>
    <property type="project" value="UniProtKB-UniRule"/>
</dbReference>
<organism evidence="5 6">
    <name type="scientific">Magnetovibrio blakemorei</name>
    <dbReference type="NCBI Taxonomy" id="28181"/>
    <lineage>
        <taxon>Bacteria</taxon>
        <taxon>Pseudomonadati</taxon>
        <taxon>Pseudomonadota</taxon>
        <taxon>Alphaproteobacteria</taxon>
        <taxon>Rhodospirillales</taxon>
        <taxon>Magnetovibrionaceae</taxon>
        <taxon>Magnetovibrio</taxon>
    </lineage>
</organism>
<proteinExistence type="inferred from homology"/>
<dbReference type="PIRSF" id="PIRSF000521">
    <property type="entry name" value="Transaminase_4ab_Lys_Orn"/>
    <property type="match status" value="1"/>
</dbReference>
<evidence type="ECO:0000256" key="2">
    <source>
        <dbReference type="ARBA" id="ARBA00022679"/>
    </source>
</evidence>
<dbReference type="OrthoDB" id="9801834at2"/>
<comment type="pathway">
    <text evidence="4">Amino-acid biosynthesis; L-arginine biosynthesis; N(2)-acetyl-L-ornithine from L-glutamate: step 4/4.</text>
</comment>
<dbReference type="Proteomes" id="UP000095347">
    <property type="component" value="Unassembled WGS sequence"/>
</dbReference>
<comment type="cofactor">
    <cofactor evidence="4">
        <name>pyridoxal 5'-phosphate</name>
        <dbReference type="ChEBI" id="CHEBI:597326"/>
    </cofactor>
    <text evidence="4">Binds 1 pyridoxal phosphate per subunit.</text>
</comment>
<dbReference type="Gene3D" id="3.90.1150.10">
    <property type="entry name" value="Aspartate Aminotransferase, domain 1"/>
    <property type="match status" value="1"/>
</dbReference>
<dbReference type="EC" id="2.6.1.11" evidence="4"/>
<dbReference type="FunFam" id="3.40.640.10:FF:000004">
    <property type="entry name" value="Acetylornithine aminotransferase"/>
    <property type="match status" value="1"/>
</dbReference>
<dbReference type="NCBIfam" id="NF002325">
    <property type="entry name" value="PRK01278.1"/>
    <property type="match status" value="1"/>
</dbReference>
<keyword evidence="6" id="KW-1185">Reference proteome</keyword>
<dbReference type="InterPro" id="IPR015421">
    <property type="entry name" value="PyrdxlP-dep_Trfase_major"/>
</dbReference>
<dbReference type="GO" id="GO:0003992">
    <property type="term" value="F:N2-acetyl-L-ornithine:2-oxoglutarate 5-aminotransferase activity"/>
    <property type="evidence" value="ECO:0007669"/>
    <property type="project" value="UniProtKB-UniRule"/>
</dbReference>
<dbReference type="AlphaFoldDB" id="A0A1E5QB16"/>
<evidence type="ECO:0000256" key="1">
    <source>
        <dbReference type="ARBA" id="ARBA00022576"/>
    </source>
</evidence>
<comment type="catalytic activity">
    <reaction evidence="4">
        <text>N(2)-acetyl-L-ornithine + 2-oxoglutarate = N-acetyl-L-glutamate 5-semialdehyde + L-glutamate</text>
        <dbReference type="Rhea" id="RHEA:18049"/>
        <dbReference type="ChEBI" id="CHEBI:16810"/>
        <dbReference type="ChEBI" id="CHEBI:29123"/>
        <dbReference type="ChEBI" id="CHEBI:29985"/>
        <dbReference type="ChEBI" id="CHEBI:57805"/>
        <dbReference type="EC" id="2.6.1.11"/>
    </reaction>
</comment>
<dbReference type="NCBIfam" id="TIGR00707">
    <property type="entry name" value="argD"/>
    <property type="match status" value="1"/>
</dbReference>
<dbReference type="SUPFAM" id="SSF53383">
    <property type="entry name" value="PLP-dependent transferases"/>
    <property type="match status" value="1"/>
</dbReference>
<comment type="similarity">
    <text evidence="4">Belongs to the class-III pyridoxal-phosphate-dependent aminotransferase family. ArgD subfamily.</text>
</comment>
<dbReference type="InterPro" id="IPR015422">
    <property type="entry name" value="PyrdxlP-dep_Trfase_small"/>
</dbReference>
<evidence type="ECO:0000256" key="3">
    <source>
        <dbReference type="ARBA" id="ARBA00022898"/>
    </source>
</evidence>
<feature type="binding site" evidence="4">
    <location>
        <position position="270"/>
    </location>
    <ligand>
        <name>pyridoxal 5'-phosphate</name>
        <dbReference type="ChEBI" id="CHEBI:597326"/>
    </ligand>
</feature>
<dbReference type="InterPro" id="IPR005814">
    <property type="entry name" value="Aminotrans_3"/>
</dbReference>
<protein>
    <recommendedName>
        <fullName evidence="4">Acetylornithine aminotransferase</fullName>
        <shortName evidence="4">ACOAT</shortName>
        <ecNumber evidence="4">2.6.1.11</ecNumber>
    </recommendedName>
</protein>
<dbReference type="GO" id="GO:0030170">
    <property type="term" value="F:pyridoxal phosphate binding"/>
    <property type="evidence" value="ECO:0007669"/>
    <property type="project" value="InterPro"/>
</dbReference>
<dbReference type="InterPro" id="IPR049704">
    <property type="entry name" value="Aminotrans_3_PPA_site"/>
</dbReference>
<name>A0A1E5QB16_9PROT</name>
<keyword evidence="1 4" id="KW-0032">Aminotransferase</keyword>
<dbReference type="HAMAP" id="MF_01107">
    <property type="entry name" value="ArgD_aminotrans_3"/>
    <property type="match status" value="1"/>
</dbReference>
<keyword evidence="4" id="KW-0055">Arginine biosynthesis</keyword>
<feature type="modified residue" description="N6-(pyridoxal phosphate)lysine" evidence="4">
    <location>
        <position position="242"/>
    </location>
</feature>
<dbReference type="PROSITE" id="PS00600">
    <property type="entry name" value="AA_TRANSFER_CLASS_3"/>
    <property type="match status" value="1"/>
</dbReference>
<dbReference type="InterPro" id="IPR015424">
    <property type="entry name" value="PyrdxlP-dep_Trfase"/>
</dbReference>
<dbReference type="InterPro" id="IPR004636">
    <property type="entry name" value="AcOrn/SuccOrn_fam"/>
</dbReference>
<dbReference type="InterPro" id="IPR050103">
    <property type="entry name" value="Class-III_PLP-dep_AT"/>
</dbReference>
<keyword evidence="4" id="KW-0028">Amino-acid biosynthesis</keyword>
<dbReference type="Pfam" id="PF00202">
    <property type="entry name" value="Aminotran_3"/>
    <property type="match status" value="1"/>
</dbReference>
<dbReference type="Gene3D" id="3.40.640.10">
    <property type="entry name" value="Type I PLP-dependent aspartate aminotransferase-like (Major domain)"/>
    <property type="match status" value="1"/>
</dbReference>
<dbReference type="RefSeq" id="WP_069956691.1">
    <property type="nucleotide sequence ID" value="NZ_MCGG01000008.1"/>
</dbReference>
<keyword evidence="3 4" id="KW-0663">Pyridoxal phosphate</keyword>